<dbReference type="VEuPathDB" id="FungiDB:A9K55_004062"/>
<evidence type="ECO:0000313" key="6">
    <source>
        <dbReference type="Proteomes" id="UP000323067"/>
    </source>
</evidence>
<feature type="signal peptide" evidence="3">
    <location>
        <begin position="1"/>
        <end position="28"/>
    </location>
</feature>
<accession>A0A2H4SN63</accession>
<gene>
    <name evidence="5" type="ORF">A9K55_004062</name>
</gene>
<sequence length="614" mass="68342">MYLSRVIPHRLEILIRLFLLGENGLVMASCYTCKQRKVRCEGAPQVPGNDSHPEPRCVNCQRLGFQCRWQVPTAGEDYTPPPKRRRAPGRRRVVSSHNDHELPQQQLTVTRDVQQSDAGPATLMTGSDSTTGQLLDETLDLFGGFLFGTDFGSVSGGFDLNSAGEGLDFVPLPAVDNDMLQDLNLSTPLPDWPAPSSADALSKTPPYSGSDTVDPDGSHSSIDPNNRRLIQHYLDVMKGYAKVDDHAKDDNNLFISAFTRSLYFPPLFHAILAFSASHLAMEDESYANQANAFVTLAGRSFETFRCAETCQVDGLLSALFVRVKTVHMVGGSVDTFLSLISAAADIVSTKRDELALDTEPSLTRRIIVRLAILDARATYHRIGRGQLVHLIQEIPAFSALFARHLAWSTSTGALFNLLRADILRMKVAELDTRLHAQMENEFVTETPIRTIEVKSLYDDIEYEIDQWNGQMGQRMDISTDIVPGDEVLSSLAFGYNIVLSALHSALVYLYSVYPLPSFNLERSISVVLQCQLRISNDPSRATSPSSILPSSIFMVGLMTNDPVHRHWILQLLKTGERWGVYVKKARQLLEAMLREPGQPDIRDMMDRVTGRFVI</sequence>
<evidence type="ECO:0000256" key="2">
    <source>
        <dbReference type="SAM" id="MobiDB-lite"/>
    </source>
</evidence>
<dbReference type="PANTHER" id="PTHR37534:SF46">
    <property type="entry name" value="ZN(II)2CYS6 TRANSCRIPTION FACTOR (EUROFUNG)"/>
    <property type="match status" value="1"/>
</dbReference>
<dbReference type="OrthoDB" id="648861at2759"/>
<dbReference type="PROSITE" id="PS50048">
    <property type="entry name" value="ZN2_CY6_FUNGAL_2"/>
    <property type="match status" value="1"/>
</dbReference>
<dbReference type="InterPro" id="IPR036864">
    <property type="entry name" value="Zn2-C6_fun-type_DNA-bd_sf"/>
</dbReference>
<feature type="region of interest" description="Disordered" evidence="2">
    <location>
        <begin position="186"/>
        <end position="223"/>
    </location>
</feature>
<reference evidence="5 6" key="1">
    <citation type="journal article" date="2017" name="BMC Genomics">
        <title>Chromosome level assembly and secondary metabolite potential of the parasitic fungus Cordyceps militaris.</title>
        <authorList>
            <person name="Kramer G.J."/>
            <person name="Nodwell J.R."/>
        </authorList>
    </citation>
    <scope>NUCLEOTIDE SEQUENCE [LARGE SCALE GENOMIC DNA]</scope>
    <source>
        <strain evidence="5 6">ATCC 34164</strain>
    </source>
</reference>
<evidence type="ECO:0000313" key="5">
    <source>
        <dbReference type="EMBL" id="ATY64531.1"/>
    </source>
</evidence>
<dbReference type="SUPFAM" id="SSF57701">
    <property type="entry name" value="Zn2/Cys6 DNA-binding domain"/>
    <property type="match status" value="1"/>
</dbReference>
<evidence type="ECO:0000256" key="3">
    <source>
        <dbReference type="SAM" id="SignalP"/>
    </source>
</evidence>
<feature type="domain" description="Zn(2)-C6 fungal-type" evidence="4">
    <location>
        <begin position="29"/>
        <end position="69"/>
    </location>
</feature>
<proteinExistence type="predicted"/>
<organism evidence="5 6">
    <name type="scientific">Cordyceps militaris</name>
    <name type="common">Caterpillar fungus</name>
    <name type="synonym">Clavaria militaris</name>
    <dbReference type="NCBI Taxonomy" id="73501"/>
    <lineage>
        <taxon>Eukaryota</taxon>
        <taxon>Fungi</taxon>
        <taxon>Dikarya</taxon>
        <taxon>Ascomycota</taxon>
        <taxon>Pezizomycotina</taxon>
        <taxon>Sordariomycetes</taxon>
        <taxon>Hypocreomycetidae</taxon>
        <taxon>Hypocreales</taxon>
        <taxon>Cordycipitaceae</taxon>
        <taxon>Cordyceps</taxon>
    </lineage>
</organism>
<dbReference type="SMART" id="SM00066">
    <property type="entry name" value="GAL4"/>
    <property type="match status" value="1"/>
</dbReference>
<feature type="compositionally biased region" description="Basic residues" evidence="2">
    <location>
        <begin position="82"/>
        <end position="94"/>
    </location>
</feature>
<feature type="region of interest" description="Disordered" evidence="2">
    <location>
        <begin position="74"/>
        <end position="100"/>
    </location>
</feature>
<keyword evidence="1" id="KW-0539">Nucleus</keyword>
<dbReference type="AlphaFoldDB" id="A0A2H4SN63"/>
<protein>
    <submittedName>
        <fullName evidence="5">Zn(2)-C6 fungal-type DNA-binding domain</fullName>
    </submittedName>
</protein>
<evidence type="ECO:0000259" key="4">
    <source>
        <dbReference type="PROSITE" id="PS50048"/>
    </source>
</evidence>
<dbReference type="EMBL" id="CP023325">
    <property type="protein sequence ID" value="ATY64531.1"/>
    <property type="molecule type" value="Genomic_DNA"/>
</dbReference>
<keyword evidence="3" id="KW-0732">Signal</keyword>
<feature type="chain" id="PRO_5014126014" evidence="3">
    <location>
        <begin position="29"/>
        <end position="614"/>
    </location>
</feature>
<evidence type="ECO:0000256" key="1">
    <source>
        <dbReference type="ARBA" id="ARBA00023242"/>
    </source>
</evidence>
<dbReference type="GO" id="GO:0008270">
    <property type="term" value="F:zinc ion binding"/>
    <property type="evidence" value="ECO:0007669"/>
    <property type="project" value="InterPro"/>
</dbReference>
<dbReference type="PANTHER" id="PTHR37534">
    <property type="entry name" value="TRANSCRIPTIONAL ACTIVATOR PROTEIN UGA3"/>
    <property type="match status" value="1"/>
</dbReference>
<dbReference type="GO" id="GO:0003677">
    <property type="term" value="F:DNA binding"/>
    <property type="evidence" value="ECO:0007669"/>
    <property type="project" value="UniProtKB-KW"/>
</dbReference>
<dbReference type="VEuPathDB" id="FungiDB:CCM_04748"/>
<dbReference type="Gene3D" id="4.10.240.10">
    <property type="entry name" value="Zn(2)-C6 fungal-type DNA-binding domain"/>
    <property type="match status" value="1"/>
</dbReference>
<dbReference type="Pfam" id="PF00172">
    <property type="entry name" value="Zn_clus"/>
    <property type="match status" value="1"/>
</dbReference>
<dbReference type="GO" id="GO:0000981">
    <property type="term" value="F:DNA-binding transcription factor activity, RNA polymerase II-specific"/>
    <property type="evidence" value="ECO:0007669"/>
    <property type="project" value="InterPro"/>
</dbReference>
<keyword evidence="5" id="KW-0238">DNA-binding</keyword>
<dbReference type="Proteomes" id="UP000323067">
    <property type="component" value="Chromosome v"/>
</dbReference>
<name>A0A2H4SN63_CORMI</name>
<dbReference type="InterPro" id="IPR001138">
    <property type="entry name" value="Zn2Cys6_DnaBD"/>
</dbReference>
<dbReference type="CDD" id="cd00067">
    <property type="entry name" value="GAL4"/>
    <property type="match status" value="1"/>
</dbReference>